<evidence type="ECO:0000256" key="3">
    <source>
        <dbReference type="ARBA" id="ARBA00022475"/>
    </source>
</evidence>
<evidence type="ECO:0000313" key="9">
    <source>
        <dbReference type="Proteomes" id="UP000324632"/>
    </source>
</evidence>
<dbReference type="InterPro" id="IPR050895">
    <property type="entry name" value="XK-related_scramblase"/>
</dbReference>
<evidence type="ECO:0000313" key="8">
    <source>
        <dbReference type="EMBL" id="KAA0704821.1"/>
    </source>
</evidence>
<evidence type="ECO:0000256" key="2">
    <source>
        <dbReference type="ARBA" id="ARBA00008789"/>
    </source>
</evidence>
<feature type="transmembrane region" description="Helical" evidence="7">
    <location>
        <begin position="45"/>
        <end position="67"/>
    </location>
</feature>
<dbReference type="InterPro" id="IPR018629">
    <property type="entry name" value="XK-rel"/>
</dbReference>
<feature type="transmembrane region" description="Helical" evidence="7">
    <location>
        <begin position="297"/>
        <end position="314"/>
    </location>
</feature>
<feature type="transmembrane region" description="Helical" evidence="7">
    <location>
        <begin position="122"/>
        <end position="138"/>
    </location>
</feature>
<proteinExistence type="inferred from homology"/>
<dbReference type="EMBL" id="SOYY01000022">
    <property type="protein sequence ID" value="KAA0704821.1"/>
    <property type="molecule type" value="Genomic_DNA"/>
</dbReference>
<feature type="transmembrane region" description="Helical" evidence="7">
    <location>
        <begin position="356"/>
        <end position="376"/>
    </location>
</feature>
<evidence type="ECO:0000256" key="5">
    <source>
        <dbReference type="ARBA" id="ARBA00022989"/>
    </source>
</evidence>
<dbReference type="Proteomes" id="UP000324632">
    <property type="component" value="Chromosome 22"/>
</dbReference>
<dbReference type="GO" id="GO:0005886">
    <property type="term" value="C:plasma membrane"/>
    <property type="evidence" value="ECO:0007669"/>
    <property type="project" value="UniProtKB-SubCell"/>
</dbReference>
<accession>A0A5A9N705</accession>
<feature type="transmembrane region" description="Helical" evidence="7">
    <location>
        <begin position="326"/>
        <end position="344"/>
    </location>
</feature>
<dbReference type="PANTHER" id="PTHR16024:SF13">
    <property type="entry name" value="XK-RELATED PROTEIN 9"/>
    <property type="match status" value="1"/>
</dbReference>
<keyword evidence="3" id="KW-1003">Cell membrane</keyword>
<sequence length="413" mass="47713">MKRVSPLAVLTASNVLLHFLWSHGKSAFSIPQNTIMAPGGGFTRFRWLCTIVGLIFYIGDIISDLLLTVQYFRCGYCTWAVLTLVFILSGSLCIQIFSYAWFEDDKKNENYEEEDKPLSTGHLIGIHVLQIGIFTRYLHLLKRSYKALWLGQTQEDVQLRIFALATDLSMLRLFETFLESVPQLVLQLYIILEYNHRSILQYISMALSFLNIAWATVDYRRCFRRSLPHVNEMPSGMTTAVYMLYKIFTITPRILSLTIFIMLSSFSTLGMAFIWLVGTIWAYLEKTDFCISQRLEHLYRATVGIILLFTFFNIKGENTIVHMTVYYILTLSQNIAAPIMLFLFKPESEGTDYFLPMLFFILFSNLMGLGFLALYYSLLHPRGVSRVADEVDGMQQEPLSPPKTTRFDRFLQI</sequence>
<evidence type="ECO:0000256" key="7">
    <source>
        <dbReference type="RuleBase" id="RU910716"/>
    </source>
</evidence>
<evidence type="ECO:0000256" key="6">
    <source>
        <dbReference type="ARBA" id="ARBA00023136"/>
    </source>
</evidence>
<keyword evidence="9" id="KW-1185">Reference proteome</keyword>
<comment type="similarity">
    <text evidence="2 7">Belongs to the XK family.</text>
</comment>
<keyword evidence="5 7" id="KW-1133">Transmembrane helix</keyword>
<protein>
    <recommendedName>
        <fullName evidence="7">XK-related protein</fullName>
    </recommendedName>
</protein>
<evidence type="ECO:0000256" key="4">
    <source>
        <dbReference type="ARBA" id="ARBA00022692"/>
    </source>
</evidence>
<comment type="caution">
    <text evidence="8">The sequence shown here is derived from an EMBL/GenBank/DDBJ whole genome shotgun (WGS) entry which is preliminary data.</text>
</comment>
<gene>
    <name evidence="8" type="ORF">E1301_Tti000864</name>
</gene>
<organism evidence="8 9">
    <name type="scientific">Triplophysa tibetana</name>
    <dbReference type="NCBI Taxonomy" id="1572043"/>
    <lineage>
        <taxon>Eukaryota</taxon>
        <taxon>Metazoa</taxon>
        <taxon>Chordata</taxon>
        <taxon>Craniata</taxon>
        <taxon>Vertebrata</taxon>
        <taxon>Euteleostomi</taxon>
        <taxon>Actinopterygii</taxon>
        <taxon>Neopterygii</taxon>
        <taxon>Teleostei</taxon>
        <taxon>Ostariophysi</taxon>
        <taxon>Cypriniformes</taxon>
        <taxon>Nemacheilidae</taxon>
        <taxon>Triplophysa</taxon>
    </lineage>
</organism>
<keyword evidence="6 7" id="KW-0472">Membrane</keyword>
<dbReference type="AlphaFoldDB" id="A0A5A9N705"/>
<name>A0A5A9N705_9TELE</name>
<evidence type="ECO:0000256" key="1">
    <source>
        <dbReference type="ARBA" id="ARBA00004651"/>
    </source>
</evidence>
<dbReference type="PANTHER" id="PTHR16024">
    <property type="entry name" value="XK-RELATED PROTEIN"/>
    <property type="match status" value="1"/>
</dbReference>
<feature type="transmembrane region" description="Helical" evidence="7">
    <location>
        <begin position="254"/>
        <end position="277"/>
    </location>
</feature>
<comment type="subcellular location">
    <subcellularLocation>
        <location evidence="1">Cell membrane</location>
        <topology evidence="1">Multi-pass membrane protein</topology>
    </subcellularLocation>
    <subcellularLocation>
        <location evidence="7">Membrane</location>
        <topology evidence="7">Multi-pass membrane protein</topology>
    </subcellularLocation>
</comment>
<dbReference type="Pfam" id="PF09815">
    <property type="entry name" value="XK-related"/>
    <property type="match status" value="1"/>
</dbReference>
<reference evidence="8 9" key="1">
    <citation type="journal article" date="2019" name="Mol. Ecol. Resour.">
        <title>Chromosome-level genome assembly of Triplophysa tibetana, a fish adapted to the harsh high-altitude environment of the Tibetan Plateau.</title>
        <authorList>
            <person name="Yang X."/>
            <person name="Liu H."/>
            <person name="Ma Z."/>
            <person name="Zou Y."/>
            <person name="Zou M."/>
            <person name="Mao Y."/>
            <person name="Li X."/>
            <person name="Wang H."/>
            <person name="Chen T."/>
            <person name="Wang W."/>
            <person name="Yang R."/>
        </authorList>
    </citation>
    <scope>NUCLEOTIDE SEQUENCE [LARGE SCALE GENOMIC DNA]</scope>
    <source>
        <strain evidence="8">TTIB1903HZAU</strain>
        <tissue evidence="8">Muscle</tissue>
    </source>
</reference>
<feature type="transmembrane region" description="Helical" evidence="7">
    <location>
        <begin position="79"/>
        <end position="102"/>
    </location>
</feature>
<keyword evidence="4 7" id="KW-0812">Transmembrane</keyword>